<name>A0AAV0P241_9ROSI</name>
<dbReference type="AlphaFoldDB" id="A0AAV0P241"/>
<evidence type="ECO:0000313" key="1">
    <source>
        <dbReference type="EMBL" id="CAI0465202.1"/>
    </source>
</evidence>
<sequence length="27" mass="2739">MPVGEVTITLENVATLSGLPIDGEAVI</sequence>
<evidence type="ECO:0000313" key="2">
    <source>
        <dbReference type="Proteomes" id="UP001154282"/>
    </source>
</evidence>
<organism evidence="1 2">
    <name type="scientific">Linum tenue</name>
    <dbReference type="NCBI Taxonomy" id="586396"/>
    <lineage>
        <taxon>Eukaryota</taxon>
        <taxon>Viridiplantae</taxon>
        <taxon>Streptophyta</taxon>
        <taxon>Embryophyta</taxon>
        <taxon>Tracheophyta</taxon>
        <taxon>Spermatophyta</taxon>
        <taxon>Magnoliopsida</taxon>
        <taxon>eudicotyledons</taxon>
        <taxon>Gunneridae</taxon>
        <taxon>Pentapetalae</taxon>
        <taxon>rosids</taxon>
        <taxon>fabids</taxon>
        <taxon>Malpighiales</taxon>
        <taxon>Linaceae</taxon>
        <taxon>Linum</taxon>
    </lineage>
</organism>
<comment type="caution">
    <text evidence="1">The sequence shown here is derived from an EMBL/GenBank/DDBJ whole genome shotgun (WGS) entry which is preliminary data.</text>
</comment>
<proteinExistence type="predicted"/>
<dbReference type="EMBL" id="CAMGYJ010000008">
    <property type="protein sequence ID" value="CAI0465202.1"/>
    <property type="molecule type" value="Genomic_DNA"/>
</dbReference>
<accession>A0AAV0P241</accession>
<keyword evidence="2" id="KW-1185">Reference proteome</keyword>
<reference evidence="1" key="1">
    <citation type="submission" date="2022-08" db="EMBL/GenBank/DDBJ databases">
        <authorList>
            <person name="Gutierrez-Valencia J."/>
        </authorList>
    </citation>
    <scope>NUCLEOTIDE SEQUENCE</scope>
</reference>
<gene>
    <name evidence="1" type="ORF">LITE_LOCUS36507</name>
</gene>
<protein>
    <submittedName>
        <fullName evidence="1">Uncharacterized protein</fullName>
    </submittedName>
</protein>
<dbReference type="Proteomes" id="UP001154282">
    <property type="component" value="Unassembled WGS sequence"/>
</dbReference>